<dbReference type="Pfam" id="PF10531">
    <property type="entry name" value="SLBB"/>
    <property type="match status" value="1"/>
</dbReference>
<keyword evidence="2" id="KW-1133">Transmembrane helix</keyword>
<feature type="domain" description="Helix-hairpin-helix DNA-binding motif class 1" evidence="3">
    <location>
        <begin position="172"/>
        <end position="191"/>
    </location>
</feature>
<evidence type="ECO:0000313" key="5">
    <source>
        <dbReference type="Proteomes" id="UP001370590"/>
    </source>
</evidence>
<accession>A0ABU8SLH7</accession>
<dbReference type="SMART" id="SM00278">
    <property type="entry name" value="HhH1"/>
    <property type="match status" value="2"/>
</dbReference>
<name>A0ABU8SLH7_9LACO</name>
<proteinExistence type="predicted"/>
<dbReference type="Pfam" id="PF12836">
    <property type="entry name" value="HHH_3"/>
    <property type="match status" value="1"/>
</dbReference>
<evidence type="ECO:0000313" key="4">
    <source>
        <dbReference type="EMBL" id="MEJ6400762.1"/>
    </source>
</evidence>
<dbReference type="PANTHER" id="PTHR21180">
    <property type="entry name" value="ENDONUCLEASE/EXONUCLEASE/PHOSPHATASE FAMILY DOMAIN-CONTAINING PROTEIN 1"/>
    <property type="match status" value="1"/>
</dbReference>
<dbReference type="Gene3D" id="1.10.150.310">
    <property type="entry name" value="Tex RuvX-like domain-like"/>
    <property type="match status" value="1"/>
</dbReference>
<keyword evidence="2" id="KW-0812">Transmembrane</keyword>
<dbReference type="RefSeq" id="WP_339960564.1">
    <property type="nucleotide sequence ID" value="NZ_JAWMWH010000001.1"/>
</dbReference>
<dbReference type="SUPFAM" id="SSF47781">
    <property type="entry name" value="RuvA domain 2-like"/>
    <property type="match status" value="1"/>
</dbReference>
<organism evidence="4 5">
    <name type="scientific">Nicoliella lavandulae</name>
    <dbReference type="NCBI Taxonomy" id="3082954"/>
    <lineage>
        <taxon>Bacteria</taxon>
        <taxon>Bacillati</taxon>
        <taxon>Bacillota</taxon>
        <taxon>Bacilli</taxon>
        <taxon>Lactobacillales</taxon>
        <taxon>Lactobacillaceae</taxon>
        <taxon>Nicoliella</taxon>
    </lineage>
</organism>
<dbReference type="InterPro" id="IPR019554">
    <property type="entry name" value="Soluble_ligand-bd"/>
</dbReference>
<dbReference type="Proteomes" id="UP001370590">
    <property type="component" value="Unassembled WGS sequence"/>
</dbReference>
<evidence type="ECO:0000256" key="2">
    <source>
        <dbReference type="SAM" id="Phobius"/>
    </source>
</evidence>
<dbReference type="InterPro" id="IPR003583">
    <property type="entry name" value="Hlx-hairpin-Hlx_DNA-bd_motif"/>
</dbReference>
<feature type="domain" description="Helix-hairpin-helix DNA-binding motif class 1" evidence="3">
    <location>
        <begin position="202"/>
        <end position="221"/>
    </location>
</feature>
<comment type="caution">
    <text evidence="4">The sequence shown here is derived from an EMBL/GenBank/DDBJ whole genome shotgun (WGS) entry which is preliminary data.</text>
</comment>
<dbReference type="PANTHER" id="PTHR21180:SF32">
    <property type="entry name" value="ENDONUCLEASE_EXONUCLEASE_PHOSPHATASE FAMILY DOMAIN-CONTAINING PROTEIN 1"/>
    <property type="match status" value="1"/>
</dbReference>
<dbReference type="EMBL" id="JAWMWH010000001">
    <property type="protein sequence ID" value="MEJ6400762.1"/>
    <property type="molecule type" value="Genomic_DNA"/>
</dbReference>
<evidence type="ECO:0000256" key="1">
    <source>
        <dbReference type="SAM" id="MobiDB-lite"/>
    </source>
</evidence>
<dbReference type="InterPro" id="IPR051675">
    <property type="entry name" value="Endo/Exo/Phosphatase_dom_1"/>
</dbReference>
<dbReference type="InterPro" id="IPR010994">
    <property type="entry name" value="RuvA_2-like"/>
</dbReference>
<evidence type="ECO:0000259" key="3">
    <source>
        <dbReference type="SMART" id="SM00278"/>
    </source>
</evidence>
<dbReference type="InterPro" id="IPR004509">
    <property type="entry name" value="Competence_ComEA_HhH"/>
</dbReference>
<protein>
    <submittedName>
        <fullName evidence="4">Helix-hairpin-helix domain-containing protein</fullName>
    </submittedName>
</protein>
<keyword evidence="5" id="KW-1185">Reference proteome</keyword>
<sequence length="224" mass="24141">MDRIKELIDQYRYYVIGISVGLLFVMGMILVMQTKPKTESFDGLSHNQSTSMSSASLVSTISSTSSSVTSDSKLVVDIKGAVKNAGIYKVEDDTRIADLVELAGGFKSNADQKNVNLAQKLSDQQVVYIPLKGEIKGNLHLNSDSSSTASNAETSNSGDSNGKININTADKSQLQTINGIGEKKADNIINYRQQSGGFKSIDDVKNTDGIGDKMFENIKDSITV</sequence>
<gene>
    <name evidence="4" type="ORF">R4146_06255</name>
</gene>
<feature type="transmembrane region" description="Helical" evidence="2">
    <location>
        <begin position="12"/>
        <end position="32"/>
    </location>
</feature>
<keyword evidence="2" id="KW-0472">Membrane</keyword>
<reference evidence="4 5" key="1">
    <citation type="submission" date="2023-10" db="EMBL/GenBank/DDBJ databases">
        <title>Nicoliella lavandulae sp. nov. isolated from Lavandula angustifolia flowers.</title>
        <authorList>
            <person name="Alcantara C."/>
            <person name="Zuniga M."/>
            <person name="Landete J.M."/>
            <person name="Monedero V."/>
        </authorList>
    </citation>
    <scope>NUCLEOTIDE SEQUENCE [LARGE SCALE GENOMIC DNA]</scope>
    <source>
        <strain evidence="4 5">Es01</strain>
    </source>
</reference>
<feature type="compositionally biased region" description="Low complexity" evidence="1">
    <location>
        <begin position="142"/>
        <end position="157"/>
    </location>
</feature>
<dbReference type="Gene3D" id="3.10.560.10">
    <property type="entry name" value="Outer membrane lipoprotein wza domain like"/>
    <property type="match status" value="1"/>
</dbReference>
<feature type="region of interest" description="Disordered" evidence="1">
    <location>
        <begin position="140"/>
        <end position="166"/>
    </location>
</feature>
<dbReference type="NCBIfam" id="TIGR00426">
    <property type="entry name" value="competence protein ComEA helix-hairpin-helix repeat region"/>
    <property type="match status" value="1"/>
</dbReference>